<keyword evidence="2" id="KW-0732">Signal</keyword>
<dbReference type="Proteomes" id="UP000664859">
    <property type="component" value="Unassembled WGS sequence"/>
</dbReference>
<accession>A0A835YLE0</accession>
<feature type="region of interest" description="Disordered" evidence="1">
    <location>
        <begin position="28"/>
        <end position="79"/>
    </location>
</feature>
<feature type="compositionally biased region" description="Basic and acidic residues" evidence="1">
    <location>
        <begin position="43"/>
        <end position="57"/>
    </location>
</feature>
<reference evidence="3" key="1">
    <citation type="submission" date="2021-02" db="EMBL/GenBank/DDBJ databases">
        <title>First Annotated Genome of the Yellow-green Alga Tribonema minus.</title>
        <authorList>
            <person name="Mahan K.M."/>
        </authorList>
    </citation>
    <scope>NUCLEOTIDE SEQUENCE</scope>
    <source>
        <strain evidence="3">UTEX B ZZ1240</strain>
    </source>
</reference>
<organism evidence="3 4">
    <name type="scientific">Tribonema minus</name>
    <dbReference type="NCBI Taxonomy" id="303371"/>
    <lineage>
        <taxon>Eukaryota</taxon>
        <taxon>Sar</taxon>
        <taxon>Stramenopiles</taxon>
        <taxon>Ochrophyta</taxon>
        <taxon>PX clade</taxon>
        <taxon>Xanthophyceae</taxon>
        <taxon>Tribonematales</taxon>
        <taxon>Tribonemataceae</taxon>
        <taxon>Tribonema</taxon>
    </lineage>
</organism>
<evidence type="ECO:0000256" key="1">
    <source>
        <dbReference type="SAM" id="MobiDB-lite"/>
    </source>
</evidence>
<dbReference type="EMBL" id="JAFCMP010000542">
    <property type="protein sequence ID" value="KAG5175972.1"/>
    <property type="molecule type" value="Genomic_DNA"/>
</dbReference>
<dbReference type="AlphaFoldDB" id="A0A835YLE0"/>
<evidence type="ECO:0000313" key="4">
    <source>
        <dbReference type="Proteomes" id="UP000664859"/>
    </source>
</evidence>
<dbReference type="OrthoDB" id="199118at2759"/>
<protein>
    <submittedName>
        <fullName evidence="3">Uncharacterized protein</fullName>
    </submittedName>
</protein>
<feature type="chain" id="PRO_5032859233" evidence="2">
    <location>
        <begin position="17"/>
        <end position="79"/>
    </location>
</feature>
<feature type="compositionally biased region" description="Basic and acidic residues" evidence="1">
    <location>
        <begin position="67"/>
        <end position="79"/>
    </location>
</feature>
<proteinExistence type="predicted"/>
<gene>
    <name evidence="3" type="ORF">JKP88DRAFT_228218</name>
</gene>
<feature type="signal peptide" evidence="2">
    <location>
        <begin position="1"/>
        <end position="16"/>
    </location>
</feature>
<evidence type="ECO:0000256" key="2">
    <source>
        <dbReference type="SAM" id="SignalP"/>
    </source>
</evidence>
<name>A0A835YLE0_9STRA</name>
<keyword evidence="4" id="KW-1185">Reference proteome</keyword>
<evidence type="ECO:0000313" key="3">
    <source>
        <dbReference type="EMBL" id="KAG5175972.1"/>
    </source>
</evidence>
<sequence length="79" mass="8585">MKFLLALALVLSVASAFVPATTPARSMALSAEEKHRGVGGMADTRDPEPVDHEDPRKSISKAPTFEEYMKQKQAEAAQK</sequence>
<comment type="caution">
    <text evidence="3">The sequence shown here is derived from an EMBL/GenBank/DDBJ whole genome shotgun (WGS) entry which is preliminary data.</text>
</comment>